<organism evidence="1 2">
    <name type="scientific">Nocardioides zeae</name>
    <dbReference type="NCBI Taxonomy" id="1457234"/>
    <lineage>
        <taxon>Bacteria</taxon>
        <taxon>Bacillati</taxon>
        <taxon>Actinomycetota</taxon>
        <taxon>Actinomycetes</taxon>
        <taxon>Propionibacteriales</taxon>
        <taxon>Nocardioidaceae</taxon>
        <taxon>Nocardioides</taxon>
    </lineage>
</organism>
<accession>A0ACC6IJ11</accession>
<dbReference type="Proteomes" id="UP001261666">
    <property type="component" value="Unassembled WGS sequence"/>
</dbReference>
<keyword evidence="2" id="KW-1185">Reference proteome</keyword>
<reference evidence="1" key="1">
    <citation type="submission" date="2023-08" db="EMBL/GenBank/DDBJ databases">
        <title>Functional and genomic diversity of the sorghum phyllosphere microbiome.</title>
        <authorList>
            <person name="Shade A."/>
        </authorList>
    </citation>
    <scope>NUCLEOTIDE SEQUENCE</scope>
    <source>
        <strain evidence="1">SORGH_AS_0885</strain>
    </source>
</reference>
<dbReference type="EMBL" id="JAVIZJ010000006">
    <property type="protein sequence ID" value="MDR6210740.1"/>
    <property type="molecule type" value="Genomic_DNA"/>
</dbReference>
<evidence type="ECO:0000313" key="1">
    <source>
        <dbReference type="EMBL" id="MDR6210740.1"/>
    </source>
</evidence>
<proteinExistence type="predicted"/>
<name>A0ACC6IJ11_9ACTN</name>
<gene>
    <name evidence="1" type="ORF">QE364_002455</name>
</gene>
<comment type="caution">
    <text evidence="1">The sequence shown here is derived from an EMBL/GenBank/DDBJ whole genome shotgun (WGS) entry which is preliminary data.</text>
</comment>
<sequence>MSATVAERPSVDAPRPEDGQQPRAGSMVWSSARRRAGVWALLLVVAYLVGMPLIRLQGLAFDDGAGGYDRALATVGLGELIWRTVYLAFGSMVVAMVLGTLLAYAASRLPDRAGFLRSVPIVPIVLPAIAMVVGWAFLLSPGPGYLNAALRKLPWWDHLESGPVDVYSLPWIVIITGFGLTSFIYLFVSAGMANISADHLEAAHVAGSSGAGVFFKVVLPLLRPSLIYGAGVGLLLGLGQFTAPLLLGTNKGIRVLTTQMYFSTSQFPVDYAAAAALGSPLLIFGVLIVIAQKIGIGDQTRFVTHGGKGAVRRQRPSRWAAVFIAVYGLVAVVLPMSGLLVVALSPYWSSSVDPSSFTFANFRTALDSRNIVESIVTSLVASITAVAIVLPLGYAISTVLLRRRGMPIARTLLDFLVALPLGIPAVIFGAGFLLTYSEPPVVLYGTRWVIILVYVTLMLPFATRMMTNGMLALGTSYQEASWVSGASRLRTHLVIMLPLLRGSIGGAVALIFVLLTHEFSASMLVRSPTTQVMGTVVYDFWSNGAYPTVAAVSIIMTAVTGAGVVAAMSIGGRDVLSKL</sequence>
<evidence type="ECO:0000313" key="2">
    <source>
        <dbReference type="Proteomes" id="UP001261666"/>
    </source>
</evidence>
<protein>
    <submittedName>
        <fullName evidence="1">Iron(III) transport system permease protein</fullName>
    </submittedName>
</protein>